<organism evidence="2 3">
    <name type="scientific">Dysgonomonas hofstadii</name>
    <dbReference type="NCBI Taxonomy" id="637886"/>
    <lineage>
        <taxon>Bacteria</taxon>
        <taxon>Pseudomonadati</taxon>
        <taxon>Bacteroidota</taxon>
        <taxon>Bacteroidia</taxon>
        <taxon>Bacteroidales</taxon>
        <taxon>Dysgonomonadaceae</taxon>
        <taxon>Dysgonomonas</taxon>
    </lineage>
</organism>
<dbReference type="AlphaFoldDB" id="A0A840CRC1"/>
<gene>
    <name evidence="2" type="ORF">GGR21_003521</name>
</gene>
<name>A0A840CRC1_9BACT</name>
<reference evidence="2 3" key="1">
    <citation type="submission" date="2020-08" db="EMBL/GenBank/DDBJ databases">
        <title>Genomic Encyclopedia of Type Strains, Phase IV (KMG-IV): sequencing the most valuable type-strain genomes for metagenomic binning, comparative biology and taxonomic classification.</title>
        <authorList>
            <person name="Goeker M."/>
        </authorList>
    </citation>
    <scope>NUCLEOTIDE SEQUENCE [LARGE SCALE GENOMIC DNA]</scope>
    <source>
        <strain evidence="2 3">DSM 104969</strain>
    </source>
</reference>
<dbReference type="PROSITE" id="PS51257">
    <property type="entry name" value="PROKAR_LIPOPROTEIN"/>
    <property type="match status" value="1"/>
</dbReference>
<sequence>MKKLAILSVLLFSIFILSCSSDDEKVNYLDNSLIAGKWYYVNGTDSTTYIFENNQGSVKVNDRISLAESENLSYGSYKITVDAIFFDDYPNSGLLYKVNNNTLSIYQNNDKAWVNYTKK</sequence>
<protein>
    <recommendedName>
        <fullName evidence="4">Lipocalin-like domain-containing protein</fullName>
    </recommendedName>
</protein>
<accession>A0A840CRC1</accession>
<proteinExistence type="predicted"/>
<feature type="signal peptide" evidence="1">
    <location>
        <begin position="1"/>
        <end position="22"/>
    </location>
</feature>
<keyword evidence="3" id="KW-1185">Reference proteome</keyword>
<feature type="chain" id="PRO_5032770343" description="Lipocalin-like domain-containing protein" evidence="1">
    <location>
        <begin position="23"/>
        <end position="119"/>
    </location>
</feature>
<comment type="caution">
    <text evidence="2">The sequence shown here is derived from an EMBL/GenBank/DDBJ whole genome shotgun (WGS) entry which is preliminary data.</text>
</comment>
<evidence type="ECO:0000256" key="1">
    <source>
        <dbReference type="SAM" id="SignalP"/>
    </source>
</evidence>
<dbReference type="Proteomes" id="UP000555103">
    <property type="component" value="Unassembled WGS sequence"/>
</dbReference>
<evidence type="ECO:0000313" key="2">
    <source>
        <dbReference type="EMBL" id="MBB4037601.1"/>
    </source>
</evidence>
<keyword evidence="1" id="KW-0732">Signal</keyword>
<evidence type="ECO:0000313" key="3">
    <source>
        <dbReference type="Proteomes" id="UP000555103"/>
    </source>
</evidence>
<dbReference type="RefSeq" id="WP_183308440.1">
    <property type="nucleotide sequence ID" value="NZ_JACIEP010000015.1"/>
</dbReference>
<dbReference type="EMBL" id="JACIEP010000015">
    <property type="protein sequence ID" value="MBB4037601.1"/>
    <property type="molecule type" value="Genomic_DNA"/>
</dbReference>
<evidence type="ECO:0008006" key="4">
    <source>
        <dbReference type="Google" id="ProtNLM"/>
    </source>
</evidence>